<evidence type="ECO:0000313" key="2">
    <source>
        <dbReference type="EMBL" id="QFS52925.1"/>
    </source>
</evidence>
<dbReference type="Pfam" id="PF01526">
    <property type="entry name" value="DDE_Tnp_Tn3"/>
    <property type="match status" value="1"/>
</dbReference>
<organism evidence="2 3">
    <name type="scientific">Nostoc sphaeroides CCNUC1</name>
    <dbReference type="NCBI Taxonomy" id="2653204"/>
    <lineage>
        <taxon>Bacteria</taxon>
        <taxon>Bacillati</taxon>
        <taxon>Cyanobacteriota</taxon>
        <taxon>Cyanophyceae</taxon>
        <taxon>Nostocales</taxon>
        <taxon>Nostocaceae</taxon>
        <taxon>Nostoc</taxon>
    </lineage>
</organism>
<dbReference type="AlphaFoldDB" id="A0A5P8WJB0"/>
<evidence type="ECO:0000313" key="3">
    <source>
        <dbReference type="Proteomes" id="UP000326678"/>
    </source>
</evidence>
<sequence length="115" mass="13773">MPRIRNWKDLNFFRPDKETVYQHIDLLFKDTINWDLIKTHWQDILQVVLSIQAGKISSPVLLRKLGNYSHKNRLYQAFQELGRVVRTVFLLEYISDRSSNYPNSLKYCCCRFNSC</sequence>
<proteinExistence type="predicted"/>
<dbReference type="Proteomes" id="UP000326678">
    <property type="component" value="Chromosome pGXM06"/>
</dbReference>
<feature type="domain" description="Tn3 transposase DDE" evidence="1">
    <location>
        <begin position="1"/>
        <end position="97"/>
    </location>
</feature>
<keyword evidence="3" id="KW-1185">Reference proteome</keyword>
<dbReference type="KEGG" id="nsh:GXM_10189"/>
<dbReference type="GO" id="GO:0006313">
    <property type="term" value="P:DNA transposition"/>
    <property type="evidence" value="ECO:0007669"/>
    <property type="project" value="InterPro"/>
</dbReference>
<protein>
    <submittedName>
        <fullName evidence="2">Transposase</fullName>
    </submittedName>
</protein>
<accession>A0A5P8WJB0</accession>
<dbReference type="GO" id="GO:0004803">
    <property type="term" value="F:transposase activity"/>
    <property type="evidence" value="ECO:0007669"/>
    <property type="project" value="InterPro"/>
</dbReference>
<gene>
    <name evidence="2" type="ORF">GXM_10189</name>
</gene>
<dbReference type="EMBL" id="CP045233">
    <property type="protein sequence ID" value="QFS52925.1"/>
    <property type="molecule type" value="Genomic_DNA"/>
</dbReference>
<reference evidence="2 3" key="1">
    <citation type="submission" date="2019-10" db="EMBL/GenBank/DDBJ databases">
        <title>Genomic and transcriptomic insights into the perfect genentic adaptation of a filamentous nitrogen-fixing cyanobacterium to rice fields.</title>
        <authorList>
            <person name="Chen Z."/>
        </authorList>
    </citation>
    <scope>NUCLEOTIDE SEQUENCE [LARGE SCALE GENOMIC DNA]</scope>
    <source>
        <strain evidence="2">CCNUC1</strain>
    </source>
</reference>
<evidence type="ECO:0000259" key="1">
    <source>
        <dbReference type="Pfam" id="PF01526"/>
    </source>
</evidence>
<dbReference type="InterPro" id="IPR002513">
    <property type="entry name" value="Tn3_Tnp_DDE_dom"/>
</dbReference>
<name>A0A5P8WJB0_9NOSO</name>